<dbReference type="Gene3D" id="3.40.630.30">
    <property type="match status" value="1"/>
</dbReference>
<sequence length="160" mass="18220">MPTARLGKTAELIRFETLPLVRRGWSGDAEAITAIFWAARSRMSYLPALHTFEQTRWWVANIMAPQSELWVAEMRGVPVGFAALQGDWLNHLYLDPAHQGQGIGEALLAKAKYRRRELRLHVFEQNTGARAFYARHGFTVVGGGSDNEEGLPDLEMRWRR</sequence>
<keyword evidence="2" id="KW-0012">Acyltransferase</keyword>
<dbReference type="InterPro" id="IPR000182">
    <property type="entry name" value="GNAT_dom"/>
</dbReference>
<dbReference type="CDD" id="cd04301">
    <property type="entry name" value="NAT_SF"/>
    <property type="match status" value="1"/>
</dbReference>
<keyword evidence="1" id="KW-0808">Transferase</keyword>
<evidence type="ECO:0000313" key="5">
    <source>
        <dbReference type="Proteomes" id="UP000681341"/>
    </source>
</evidence>
<dbReference type="InterPro" id="IPR016181">
    <property type="entry name" value="Acyl_CoA_acyltransferase"/>
</dbReference>
<dbReference type="Proteomes" id="UP000681341">
    <property type="component" value="Unassembled WGS sequence"/>
</dbReference>
<comment type="caution">
    <text evidence="4">The sequence shown here is derived from an EMBL/GenBank/DDBJ whole genome shotgun (WGS) entry which is preliminary data.</text>
</comment>
<accession>A0ABS3U872</accession>
<reference evidence="4 5" key="1">
    <citation type="submission" date="2021-03" db="EMBL/GenBank/DDBJ databases">
        <title>Glycomyces sp. nov., a novel actinomycete isolated from soil.</title>
        <authorList>
            <person name="Yang X."/>
            <person name="Xu X."/>
        </authorList>
    </citation>
    <scope>NUCLEOTIDE SEQUENCE [LARGE SCALE GENOMIC DNA]</scope>
    <source>
        <strain evidence="4 5">NEAU-S30</strain>
    </source>
</reference>
<evidence type="ECO:0000259" key="3">
    <source>
        <dbReference type="PROSITE" id="PS51186"/>
    </source>
</evidence>
<keyword evidence="5" id="KW-1185">Reference proteome</keyword>
<dbReference type="SUPFAM" id="SSF55729">
    <property type="entry name" value="Acyl-CoA N-acyltransferases (Nat)"/>
    <property type="match status" value="1"/>
</dbReference>
<dbReference type="Pfam" id="PF13673">
    <property type="entry name" value="Acetyltransf_10"/>
    <property type="match status" value="1"/>
</dbReference>
<dbReference type="PANTHER" id="PTHR43877">
    <property type="entry name" value="AMINOALKYLPHOSPHONATE N-ACETYLTRANSFERASE-RELATED-RELATED"/>
    <property type="match status" value="1"/>
</dbReference>
<dbReference type="InterPro" id="IPR050832">
    <property type="entry name" value="Bact_Acetyltransf"/>
</dbReference>
<dbReference type="EMBL" id="JAGFNP010000012">
    <property type="protein sequence ID" value="MBO3734960.1"/>
    <property type="molecule type" value="Genomic_DNA"/>
</dbReference>
<dbReference type="PROSITE" id="PS51186">
    <property type="entry name" value="GNAT"/>
    <property type="match status" value="1"/>
</dbReference>
<gene>
    <name evidence="4" type="ORF">J5V16_19195</name>
</gene>
<evidence type="ECO:0000313" key="4">
    <source>
        <dbReference type="EMBL" id="MBO3734960.1"/>
    </source>
</evidence>
<name>A0ABS3U872_9ACTN</name>
<protein>
    <submittedName>
        <fullName evidence="4">GNAT family N-acetyltransferase</fullName>
    </submittedName>
</protein>
<organism evidence="4 5">
    <name type="scientific">Glycomyces niveus</name>
    <dbReference type="NCBI Taxonomy" id="2820287"/>
    <lineage>
        <taxon>Bacteria</taxon>
        <taxon>Bacillati</taxon>
        <taxon>Actinomycetota</taxon>
        <taxon>Actinomycetes</taxon>
        <taxon>Glycomycetales</taxon>
        <taxon>Glycomycetaceae</taxon>
        <taxon>Glycomyces</taxon>
    </lineage>
</organism>
<evidence type="ECO:0000256" key="2">
    <source>
        <dbReference type="ARBA" id="ARBA00023315"/>
    </source>
</evidence>
<feature type="domain" description="N-acetyltransferase" evidence="3">
    <location>
        <begin position="19"/>
        <end position="160"/>
    </location>
</feature>
<proteinExistence type="predicted"/>
<evidence type="ECO:0000256" key="1">
    <source>
        <dbReference type="ARBA" id="ARBA00022679"/>
    </source>
</evidence>